<keyword evidence="1" id="KW-0677">Repeat</keyword>
<dbReference type="Gene3D" id="1.10.238.10">
    <property type="entry name" value="EF-hand"/>
    <property type="match status" value="1"/>
</dbReference>
<feature type="compositionally biased region" description="Gly residues" evidence="2">
    <location>
        <begin position="1"/>
        <end position="11"/>
    </location>
</feature>
<dbReference type="GO" id="GO:0016460">
    <property type="term" value="C:myosin II complex"/>
    <property type="evidence" value="ECO:0007669"/>
    <property type="project" value="TreeGrafter"/>
</dbReference>
<proteinExistence type="predicted"/>
<dbReference type="GeneTree" id="ENSGT00940000157859"/>
<protein>
    <submittedName>
        <fullName evidence="4">Calmodulin like 4</fullName>
    </submittedName>
</protein>
<dbReference type="AlphaFoldDB" id="A0A7M4FQD2"/>
<dbReference type="PANTHER" id="PTHR23048">
    <property type="entry name" value="MYOSIN LIGHT CHAIN 1, 3"/>
    <property type="match status" value="1"/>
</dbReference>
<organism evidence="4 5">
    <name type="scientific">Crocodylus porosus</name>
    <name type="common">Saltwater crocodile</name>
    <name type="synonym">Estuarine crocodile</name>
    <dbReference type="NCBI Taxonomy" id="8502"/>
    <lineage>
        <taxon>Eukaryota</taxon>
        <taxon>Metazoa</taxon>
        <taxon>Chordata</taxon>
        <taxon>Craniata</taxon>
        <taxon>Vertebrata</taxon>
        <taxon>Euteleostomi</taxon>
        <taxon>Archelosauria</taxon>
        <taxon>Archosauria</taxon>
        <taxon>Crocodylia</taxon>
        <taxon>Longirostres</taxon>
        <taxon>Crocodylidae</taxon>
        <taxon>Crocodylus</taxon>
    </lineage>
</organism>
<dbReference type="Ensembl" id="ENSCPRT00005001322.1">
    <property type="protein sequence ID" value="ENSCPRP00005001130.1"/>
    <property type="gene ID" value="ENSCPRG00005000835.1"/>
</dbReference>
<accession>A0A7M4FQD2</accession>
<dbReference type="InterPro" id="IPR002048">
    <property type="entry name" value="EF_hand_dom"/>
</dbReference>
<dbReference type="FunFam" id="1.10.238.10:FF:000082">
    <property type="entry name" value="Myosin light chain 1"/>
    <property type="match status" value="1"/>
</dbReference>
<evidence type="ECO:0000313" key="4">
    <source>
        <dbReference type="Ensembl" id="ENSCPRP00005001130.1"/>
    </source>
</evidence>
<name>A0A7M4FQD2_CROPO</name>
<feature type="region of interest" description="Disordered" evidence="2">
    <location>
        <begin position="1"/>
        <end position="20"/>
    </location>
</feature>
<evidence type="ECO:0000313" key="5">
    <source>
        <dbReference type="Proteomes" id="UP000594220"/>
    </source>
</evidence>
<reference evidence="4" key="2">
    <citation type="submission" date="2025-09" db="UniProtKB">
        <authorList>
            <consortium name="Ensembl"/>
        </authorList>
    </citation>
    <scope>IDENTIFICATION</scope>
</reference>
<feature type="domain" description="EF-hand" evidence="3">
    <location>
        <begin position="66"/>
        <end position="101"/>
    </location>
</feature>
<reference evidence="4" key="1">
    <citation type="submission" date="2025-08" db="UniProtKB">
        <authorList>
            <consortium name="Ensembl"/>
        </authorList>
    </citation>
    <scope>IDENTIFICATION</scope>
</reference>
<dbReference type="PANTHER" id="PTHR23048:SF45">
    <property type="entry name" value="CALMODULIN LIKE 4"/>
    <property type="match status" value="1"/>
</dbReference>
<evidence type="ECO:0000256" key="2">
    <source>
        <dbReference type="SAM" id="MobiDB-lite"/>
    </source>
</evidence>
<keyword evidence="5" id="KW-1185">Reference proteome</keyword>
<dbReference type="GO" id="GO:0005509">
    <property type="term" value="F:calcium ion binding"/>
    <property type="evidence" value="ECO:0007669"/>
    <property type="project" value="InterPro"/>
</dbReference>
<dbReference type="InterPro" id="IPR011992">
    <property type="entry name" value="EF-hand-dom_pair"/>
</dbReference>
<sequence length="138" mass="15620">MVSGKPGGLSGKGSSPPRQPISPPSSFLFVVLQAKFLSQDQINDRRAELDFSTFLNIMYKQMQQEDPQQEIRTAMAMIDRQKKGFIPVSELRAKLTKMGEKLSEEEVDDLLKEAKVGPNGIIKYEDFIRRITVPITNY</sequence>
<dbReference type="Proteomes" id="UP000594220">
    <property type="component" value="Unplaced"/>
</dbReference>
<dbReference type="SUPFAM" id="SSF47473">
    <property type="entry name" value="EF-hand"/>
    <property type="match status" value="1"/>
</dbReference>
<dbReference type="PROSITE" id="PS50222">
    <property type="entry name" value="EF_HAND_2"/>
    <property type="match status" value="1"/>
</dbReference>
<dbReference type="CDD" id="cd00051">
    <property type="entry name" value="EFh"/>
    <property type="match status" value="1"/>
</dbReference>
<gene>
    <name evidence="4" type="primary">CALML4</name>
</gene>
<dbReference type="Pfam" id="PF13499">
    <property type="entry name" value="EF-hand_7"/>
    <property type="match status" value="1"/>
</dbReference>
<dbReference type="InterPro" id="IPR050230">
    <property type="entry name" value="CALM/Myosin/TropC-like"/>
</dbReference>
<evidence type="ECO:0000259" key="3">
    <source>
        <dbReference type="PROSITE" id="PS50222"/>
    </source>
</evidence>
<evidence type="ECO:0000256" key="1">
    <source>
        <dbReference type="ARBA" id="ARBA00022737"/>
    </source>
</evidence>